<evidence type="ECO:0000313" key="2">
    <source>
        <dbReference type="Proteomes" id="UP000091857"/>
    </source>
</evidence>
<reference evidence="2" key="1">
    <citation type="journal article" date="2016" name="Nat. Biotechnol.">
        <title>Sequencing wild and cultivated cassava and related species reveals extensive interspecific hybridization and genetic diversity.</title>
        <authorList>
            <person name="Bredeson J.V."/>
            <person name="Lyons J.B."/>
            <person name="Prochnik S.E."/>
            <person name="Wu G.A."/>
            <person name="Ha C.M."/>
            <person name="Edsinger-Gonzales E."/>
            <person name="Grimwood J."/>
            <person name="Schmutz J."/>
            <person name="Rabbi I.Y."/>
            <person name="Egesi C."/>
            <person name="Nauluvula P."/>
            <person name="Lebot V."/>
            <person name="Ndunguru J."/>
            <person name="Mkamilo G."/>
            <person name="Bart R.S."/>
            <person name="Setter T.L."/>
            <person name="Gleadow R.M."/>
            <person name="Kulakow P."/>
            <person name="Ferguson M.E."/>
            <person name="Rounsley S."/>
            <person name="Rokhsar D.S."/>
        </authorList>
    </citation>
    <scope>NUCLEOTIDE SEQUENCE [LARGE SCALE GENOMIC DNA]</scope>
    <source>
        <strain evidence="2">cv. AM560-2</strain>
    </source>
</reference>
<organism evidence="1 2">
    <name type="scientific">Manihot esculenta</name>
    <name type="common">Cassava</name>
    <name type="synonym">Jatropha manihot</name>
    <dbReference type="NCBI Taxonomy" id="3983"/>
    <lineage>
        <taxon>Eukaryota</taxon>
        <taxon>Viridiplantae</taxon>
        <taxon>Streptophyta</taxon>
        <taxon>Embryophyta</taxon>
        <taxon>Tracheophyta</taxon>
        <taxon>Spermatophyta</taxon>
        <taxon>Magnoliopsida</taxon>
        <taxon>eudicotyledons</taxon>
        <taxon>Gunneridae</taxon>
        <taxon>Pentapetalae</taxon>
        <taxon>rosids</taxon>
        <taxon>fabids</taxon>
        <taxon>Malpighiales</taxon>
        <taxon>Euphorbiaceae</taxon>
        <taxon>Crotonoideae</taxon>
        <taxon>Manihoteae</taxon>
        <taxon>Manihot</taxon>
    </lineage>
</organism>
<protein>
    <submittedName>
        <fullName evidence="1">Uncharacterized protein</fullName>
    </submittedName>
</protein>
<comment type="caution">
    <text evidence="1">The sequence shown here is derived from an EMBL/GenBank/DDBJ whole genome shotgun (WGS) entry which is preliminary data.</text>
</comment>
<proteinExistence type="predicted"/>
<keyword evidence="2" id="KW-1185">Reference proteome</keyword>
<sequence length="1296" mass="146684">MASSDDEADAGPRSVSNYYFVDDEDAPTSFSVLPFDWSESESVKEVEKQQIFLQGSVDNGLQTIHKEVKAWKFDLLNEIPLISVLTKENNWIKLEKPRKSFEEIIRTVLITVHCLHFTRRNPEASGKSVWDHLCRVFSLYEVRPSLNDLVDHMALISEAVKRDDWLGKSKFLLSLVEEKPKKRKLSDEFLLSLVEEKPKKRKLSDEVIYSFALDVKSTALSAFIVDDDILEDAVENESDEDEELFDSVCTFCDNGGNLLCCEGSCMRSFHPTFNDGVESKCESLGFTQREVDAIERFLCKNCEYNKHQCFACGELGSSDKSSGAEVFRCANATCGYFYHPRCIAKLVQQEDEVAVEELEKKVARGEPFTCPIHKCCVCRKGENKKIKELQFAVCRRCPTSYHRKCLPKEIVFEKKEAAKGEGEEEEGEEEEEEEGEEEEEEGEAARAWEDLLPNRILIYCLKHEIVEHLGTPVRDIRFPDVEGKNKKRMLELPGSSRKVLAKKRRLTSEDSFSAKTAAKAPEHSYSGVRKFASADKSEKILSGSNSLRKAKKNDAFRKTFKEKTKCNSTEVDRSATTTVNKMSLGDRLYSLMTKRSGQGKLQKQDEDKSVTVKTSARKLSSEIPALDAETEKRILALIKESASSITLDDVKKKHEVPSTHAYSSKTVVDKTITAGKVEGTVEAVRTALRKLEDGCSTEDAKAVCEPEVLNQVFRWKNKLRVYLAPFLYGMRYTSFGRHFTKVEKLKEIVNVLHWYVQDGDMVVDFCCGANDFSCLMKKKLEETGKKCSYKNYDVFQPKNDFNFEKRDWMTVRPDELPKRGSQLIMGLNPPFGVKAALANKFIDKALEFRPKLLILIVPPETERLDKKHTPYDLVWEDDHFLSGKSFYLPGSVDENDKQMEQWNVTAPPLYLWSRPDWTVRHKAISKKHDHLSMRKGESDLVKSCLETKIPDHTVEIHCHNADTAEVTGDLSVEHKEKSNHEGPVVGGRKECSHKSGDRESQDSHGPERSRSKEETSRKIKHSEDKTSKGAVEKLPSNRWKGGTSPGSDMYKVMPHCSPTNVVNGRSRQEVPPSRSVEMPMNGDVRENSLPNLESGMPSSRMPYGMACGGSASYIHEDVGRKYSMDSIEYSHSIHGFSHANMEEQSTGNMRESAESFSYRSYMTELERGPDMRSQIRAYGQDVDSSVQRNYLGGHEPGYGQMGSLSSIPYGHMGPAVESSYRMNMSAMQRYAPRLDELNHTRMNDFGPDPSMLNRNNALYDPRAPRPGVPGNHGDSMGFAPGPQHLYPHNSAGWLNE</sequence>
<gene>
    <name evidence="1" type="ORF">MANES_15G064900v8</name>
</gene>
<evidence type="ECO:0000313" key="1">
    <source>
        <dbReference type="EMBL" id="KAG8636982.1"/>
    </source>
</evidence>
<dbReference type="EMBL" id="CM004401">
    <property type="protein sequence ID" value="KAG8636982.1"/>
    <property type="molecule type" value="Genomic_DNA"/>
</dbReference>
<dbReference type="Proteomes" id="UP000091857">
    <property type="component" value="Chromosome 15"/>
</dbReference>
<accession>A0ACB7G9R5</accession>
<name>A0ACB7G9R5_MANES</name>